<protein>
    <submittedName>
        <fullName evidence="1">Uncharacterized protein</fullName>
    </submittedName>
</protein>
<sequence length="15" mass="1794">MRMELPVLSDLMLFV</sequence>
<evidence type="ECO:0000313" key="1">
    <source>
        <dbReference type="EMBL" id="MBX50530.1"/>
    </source>
</evidence>
<name>A0A2P2P702_RHIMU</name>
<dbReference type="EMBL" id="GGEC01070046">
    <property type="protein sequence ID" value="MBX50530.1"/>
    <property type="molecule type" value="Transcribed_RNA"/>
</dbReference>
<accession>A0A2P2P702</accession>
<reference evidence="1" key="1">
    <citation type="submission" date="2018-02" db="EMBL/GenBank/DDBJ databases">
        <title>Rhizophora mucronata_Transcriptome.</title>
        <authorList>
            <person name="Meera S.P."/>
            <person name="Sreeshan A."/>
            <person name="Augustine A."/>
        </authorList>
    </citation>
    <scope>NUCLEOTIDE SEQUENCE</scope>
    <source>
        <tissue evidence="1">Leaf</tissue>
    </source>
</reference>
<proteinExistence type="predicted"/>
<organism evidence="1">
    <name type="scientific">Rhizophora mucronata</name>
    <name type="common">Asiatic mangrove</name>
    <dbReference type="NCBI Taxonomy" id="61149"/>
    <lineage>
        <taxon>Eukaryota</taxon>
        <taxon>Viridiplantae</taxon>
        <taxon>Streptophyta</taxon>
        <taxon>Embryophyta</taxon>
        <taxon>Tracheophyta</taxon>
        <taxon>Spermatophyta</taxon>
        <taxon>Magnoliopsida</taxon>
        <taxon>eudicotyledons</taxon>
        <taxon>Gunneridae</taxon>
        <taxon>Pentapetalae</taxon>
        <taxon>rosids</taxon>
        <taxon>fabids</taxon>
        <taxon>Malpighiales</taxon>
        <taxon>Rhizophoraceae</taxon>
        <taxon>Rhizophora</taxon>
    </lineage>
</organism>